<dbReference type="PROSITE" id="PS51371">
    <property type="entry name" value="CBS"/>
    <property type="match status" value="1"/>
</dbReference>
<evidence type="ECO:0000313" key="3">
    <source>
        <dbReference type="EMBL" id="EQD46081.1"/>
    </source>
</evidence>
<gene>
    <name evidence="3" type="ORF">B2A_09011</name>
</gene>
<keyword evidence="1" id="KW-0129">CBS domain</keyword>
<dbReference type="AlphaFoldDB" id="T0ZD96"/>
<proteinExistence type="predicted"/>
<feature type="domain" description="CBS" evidence="2">
    <location>
        <begin position="21"/>
        <end position="79"/>
    </location>
</feature>
<dbReference type="SUPFAM" id="SSF54631">
    <property type="entry name" value="CBS-domain pair"/>
    <property type="match status" value="1"/>
</dbReference>
<reference evidence="3" key="1">
    <citation type="submission" date="2013-08" db="EMBL/GenBank/DDBJ databases">
        <authorList>
            <person name="Mendez C."/>
            <person name="Richter M."/>
            <person name="Ferrer M."/>
            <person name="Sanchez J."/>
        </authorList>
    </citation>
    <scope>NUCLEOTIDE SEQUENCE</scope>
</reference>
<accession>T0ZD96</accession>
<dbReference type="InterPro" id="IPR000644">
    <property type="entry name" value="CBS_dom"/>
</dbReference>
<dbReference type="InterPro" id="IPR051257">
    <property type="entry name" value="Diverse_CBS-Domain"/>
</dbReference>
<dbReference type="EMBL" id="AUZZ01006506">
    <property type="protein sequence ID" value="EQD46081.1"/>
    <property type="molecule type" value="Genomic_DNA"/>
</dbReference>
<dbReference type="Pfam" id="PF00571">
    <property type="entry name" value="CBS"/>
    <property type="match status" value="2"/>
</dbReference>
<evidence type="ECO:0000259" key="2">
    <source>
        <dbReference type="PROSITE" id="PS51371"/>
    </source>
</evidence>
<comment type="caution">
    <text evidence="3">The sequence shown here is derived from an EMBL/GenBank/DDBJ whole genome shotgun (WGS) entry which is preliminary data.</text>
</comment>
<reference evidence="3" key="2">
    <citation type="journal article" date="2014" name="ISME J.">
        <title>Microbial stratification in low pH oxic and suboxic macroscopic growths along an acid mine drainage.</title>
        <authorList>
            <person name="Mendez-Garcia C."/>
            <person name="Mesa V."/>
            <person name="Sprenger R.R."/>
            <person name="Richter M."/>
            <person name="Diez M.S."/>
            <person name="Solano J."/>
            <person name="Bargiela R."/>
            <person name="Golyshina O.V."/>
            <person name="Manteca A."/>
            <person name="Ramos J.L."/>
            <person name="Gallego J.R."/>
            <person name="Llorente I."/>
            <person name="Martins Dos Santos V.A."/>
            <person name="Jensen O.N."/>
            <person name="Pelaez A.I."/>
            <person name="Sanchez J."/>
            <person name="Ferrer M."/>
        </authorList>
    </citation>
    <scope>NUCLEOTIDE SEQUENCE</scope>
</reference>
<feature type="non-terminal residue" evidence="3">
    <location>
        <position position="167"/>
    </location>
</feature>
<protein>
    <submittedName>
        <fullName evidence="3">Cystathionine beta-synthase, core domain protein</fullName>
    </submittedName>
</protein>
<organism evidence="3">
    <name type="scientific">mine drainage metagenome</name>
    <dbReference type="NCBI Taxonomy" id="410659"/>
    <lineage>
        <taxon>unclassified sequences</taxon>
        <taxon>metagenomes</taxon>
        <taxon>ecological metagenomes</taxon>
    </lineage>
</organism>
<name>T0ZD96_9ZZZZ</name>
<feature type="non-terminal residue" evidence="3">
    <location>
        <position position="1"/>
    </location>
</feature>
<dbReference type="SMART" id="SM00116">
    <property type="entry name" value="CBS"/>
    <property type="match status" value="2"/>
</dbReference>
<dbReference type="InterPro" id="IPR046342">
    <property type="entry name" value="CBS_dom_sf"/>
</dbReference>
<evidence type="ECO:0000256" key="1">
    <source>
        <dbReference type="ARBA" id="ARBA00023122"/>
    </source>
</evidence>
<dbReference type="PANTHER" id="PTHR43080">
    <property type="entry name" value="CBS DOMAIN-CONTAINING PROTEIN CBSX3, MITOCHONDRIAL"/>
    <property type="match status" value="1"/>
</dbReference>
<dbReference type="PANTHER" id="PTHR43080:SF2">
    <property type="entry name" value="CBS DOMAIN-CONTAINING PROTEIN"/>
    <property type="match status" value="1"/>
</dbReference>
<sequence>GILKTMLSLHMLSDKKVSEAMSFPILVIEQDEDVERAKELMEQYKVKKLPVASAKGEIYGVLRYSDILKFGMKGASRSSKSNKGTVSMSGTKAEEIATHDFRTVDSDSNLEGAVRDFINNKSSTIIATRNGKPVGILTISNIFELASKEISTTDYDIVLSGLDEYTK</sequence>
<dbReference type="Gene3D" id="3.10.580.10">
    <property type="entry name" value="CBS-domain"/>
    <property type="match status" value="1"/>
</dbReference>